<sequence>MTSHNTLRAILAMVVSMGSFVASDSCMKLAMEHAPLFELMLMRGLVSLTVCLGLILALGQAGSIRRMFDKWLVARGVLETIANLSFIFALGFIAIADLTAIVQTCPLFVLLGAWAFRGEHLGGQRLFLILVGIAGAMLVAQPGSGAVSPLASLAFITAIASAIRDLLTPNVPKGMPPLVAALTVITVLTLTGLAGMLAVEAPVMPGPREILLMVVSGTMAVAGHLLLYLTYRLGEARTVAPFMYTLTIWAVLSGLVIFGEVPNRLAIAGMLLVALAGLAIIWLDGRQRKAEALMAVEAAH</sequence>
<dbReference type="PANTHER" id="PTHR22911:SF6">
    <property type="entry name" value="SOLUTE CARRIER FAMILY 35 MEMBER G1"/>
    <property type="match status" value="1"/>
</dbReference>
<feature type="transmembrane region" description="Helical" evidence="6">
    <location>
        <begin position="6"/>
        <end position="23"/>
    </location>
</feature>
<feature type="domain" description="EamA" evidence="7">
    <location>
        <begin position="8"/>
        <end position="139"/>
    </location>
</feature>
<feature type="transmembrane region" description="Helical" evidence="6">
    <location>
        <begin position="44"/>
        <end position="64"/>
    </location>
</feature>
<name>A0A2W2AKB9_9HYPH</name>
<protein>
    <submittedName>
        <fullName evidence="8">EamA/RhaT family transporter</fullName>
    </submittedName>
</protein>
<keyword evidence="5 6" id="KW-0472">Membrane</keyword>
<accession>A0A2W2AKB9</accession>
<evidence type="ECO:0000256" key="1">
    <source>
        <dbReference type="ARBA" id="ARBA00004141"/>
    </source>
</evidence>
<proteinExistence type="inferred from homology"/>
<dbReference type="InterPro" id="IPR037185">
    <property type="entry name" value="EmrE-like"/>
</dbReference>
<evidence type="ECO:0000256" key="3">
    <source>
        <dbReference type="ARBA" id="ARBA00022692"/>
    </source>
</evidence>
<feature type="transmembrane region" description="Helical" evidence="6">
    <location>
        <begin position="179"/>
        <end position="198"/>
    </location>
</feature>
<dbReference type="RefSeq" id="WP_111199578.1">
    <property type="nucleotide sequence ID" value="NZ_QKVK01000008.1"/>
</dbReference>
<organism evidence="8 9">
    <name type="scientific">Aestuariivirga litoralis</name>
    <dbReference type="NCBI Taxonomy" id="2650924"/>
    <lineage>
        <taxon>Bacteria</taxon>
        <taxon>Pseudomonadati</taxon>
        <taxon>Pseudomonadota</taxon>
        <taxon>Alphaproteobacteria</taxon>
        <taxon>Hyphomicrobiales</taxon>
        <taxon>Aestuariivirgaceae</taxon>
        <taxon>Aestuariivirga</taxon>
    </lineage>
</organism>
<feature type="transmembrane region" description="Helical" evidence="6">
    <location>
        <begin position="126"/>
        <end position="144"/>
    </location>
</feature>
<comment type="similarity">
    <text evidence="2">Belongs to the drug/metabolite transporter (DMT) superfamily. 10 TMS drug/metabolite exporter (DME) (TC 2.A.7.3) family.</text>
</comment>
<dbReference type="Proteomes" id="UP000248795">
    <property type="component" value="Unassembled WGS sequence"/>
</dbReference>
<dbReference type="AlphaFoldDB" id="A0A2W2AKB9"/>
<keyword evidence="4 6" id="KW-1133">Transmembrane helix</keyword>
<feature type="transmembrane region" description="Helical" evidence="6">
    <location>
        <begin position="150"/>
        <end position="167"/>
    </location>
</feature>
<evidence type="ECO:0000313" key="8">
    <source>
        <dbReference type="EMBL" id="PZF75771.1"/>
    </source>
</evidence>
<dbReference type="Pfam" id="PF00892">
    <property type="entry name" value="EamA"/>
    <property type="match status" value="1"/>
</dbReference>
<evidence type="ECO:0000256" key="6">
    <source>
        <dbReference type="SAM" id="Phobius"/>
    </source>
</evidence>
<dbReference type="PANTHER" id="PTHR22911">
    <property type="entry name" value="ACYL-MALONYL CONDENSING ENZYME-RELATED"/>
    <property type="match status" value="1"/>
</dbReference>
<dbReference type="SUPFAM" id="SSF103481">
    <property type="entry name" value="Multidrug resistance efflux transporter EmrE"/>
    <property type="match status" value="2"/>
</dbReference>
<evidence type="ECO:0000256" key="4">
    <source>
        <dbReference type="ARBA" id="ARBA00022989"/>
    </source>
</evidence>
<evidence type="ECO:0000256" key="5">
    <source>
        <dbReference type="ARBA" id="ARBA00023136"/>
    </source>
</evidence>
<gene>
    <name evidence="8" type="ORF">DK847_16205</name>
</gene>
<comment type="subcellular location">
    <subcellularLocation>
        <location evidence="1">Membrane</location>
        <topology evidence="1">Multi-pass membrane protein</topology>
    </subcellularLocation>
</comment>
<dbReference type="InterPro" id="IPR000620">
    <property type="entry name" value="EamA_dom"/>
</dbReference>
<evidence type="ECO:0000259" key="7">
    <source>
        <dbReference type="Pfam" id="PF00892"/>
    </source>
</evidence>
<reference evidence="9" key="1">
    <citation type="submission" date="2018-06" db="EMBL/GenBank/DDBJ databases">
        <title>Aestuariibacter litoralis strain KCTC 52945T.</title>
        <authorList>
            <person name="Li X."/>
            <person name="Salam N."/>
            <person name="Li J.-L."/>
            <person name="Chen Y.-M."/>
            <person name="Yang Z.-W."/>
            <person name="Zhang L.-Y."/>
            <person name="Han M.-X."/>
            <person name="Xiao M."/>
            <person name="Li W.-J."/>
        </authorList>
    </citation>
    <scope>NUCLEOTIDE SEQUENCE [LARGE SCALE GENOMIC DNA]</scope>
    <source>
        <strain evidence="9">KCTC 52945</strain>
    </source>
</reference>
<evidence type="ECO:0000256" key="2">
    <source>
        <dbReference type="ARBA" id="ARBA00009853"/>
    </source>
</evidence>
<feature type="transmembrane region" description="Helical" evidence="6">
    <location>
        <begin position="210"/>
        <end position="229"/>
    </location>
</feature>
<dbReference type="GO" id="GO:0016020">
    <property type="term" value="C:membrane"/>
    <property type="evidence" value="ECO:0007669"/>
    <property type="project" value="UniProtKB-SubCell"/>
</dbReference>
<keyword evidence="3 6" id="KW-0812">Transmembrane</keyword>
<feature type="transmembrane region" description="Helical" evidence="6">
    <location>
        <begin position="241"/>
        <end position="259"/>
    </location>
</feature>
<dbReference type="EMBL" id="QKVK01000008">
    <property type="protein sequence ID" value="PZF75771.1"/>
    <property type="molecule type" value="Genomic_DNA"/>
</dbReference>
<comment type="caution">
    <text evidence="8">The sequence shown here is derived from an EMBL/GenBank/DDBJ whole genome shotgun (WGS) entry which is preliminary data.</text>
</comment>
<feature type="transmembrane region" description="Helical" evidence="6">
    <location>
        <begin position="265"/>
        <end position="283"/>
    </location>
</feature>
<evidence type="ECO:0000313" key="9">
    <source>
        <dbReference type="Proteomes" id="UP000248795"/>
    </source>
</evidence>
<keyword evidence="9" id="KW-1185">Reference proteome</keyword>
<feature type="transmembrane region" description="Helical" evidence="6">
    <location>
        <begin position="84"/>
        <end position="114"/>
    </location>
</feature>